<evidence type="ECO:0000313" key="6">
    <source>
        <dbReference type="Proteomes" id="UP000271098"/>
    </source>
</evidence>
<proteinExistence type="predicted"/>
<reference evidence="5 6" key="2">
    <citation type="submission" date="2018-11" db="EMBL/GenBank/DDBJ databases">
        <authorList>
            <consortium name="Pathogen Informatics"/>
        </authorList>
    </citation>
    <scope>NUCLEOTIDE SEQUENCE [LARGE SCALE GENOMIC DNA]</scope>
</reference>
<dbReference type="PANTHER" id="PTHR23426:SF76">
    <property type="entry name" value="ADRENODOXIN-LIKE PROTEIN 2, MITOCHONDRIAL"/>
    <property type="match status" value="1"/>
</dbReference>
<keyword evidence="4" id="KW-0411">Iron-sulfur</keyword>
<keyword evidence="1" id="KW-0001">2Fe-2S</keyword>
<sequence>MVTGPARAHWPAARAMLPPPSEEELDLLDLAPDATDTSRLGCQVKLTKEDLPSVEVVVPSEIRDARAHD</sequence>
<dbReference type="AlphaFoldDB" id="A0A183DIW3"/>
<dbReference type="InterPro" id="IPR001055">
    <property type="entry name" value="Adrenodoxin-like"/>
</dbReference>
<dbReference type="Proteomes" id="UP000271098">
    <property type="component" value="Unassembled WGS sequence"/>
</dbReference>
<keyword evidence="6" id="KW-1185">Reference proteome</keyword>
<dbReference type="GO" id="GO:0140647">
    <property type="term" value="P:P450-containing electron transport chain"/>
    <property type="evidence" value="ECO:0007669"/>
    <property type="project" value="InterPro"/>
</dbReference>
<evidence type="ECO:0000313" key="5">
    <source>
        <dbReference type="EMBL" id="VDK64196.1"/>
    </source>
</evidence>
<dbReference type="PANTHER" id="PTHR23426">
    <property type="entry name" value="FERREDOXIN/ADRENODOXIN"/>
    <property type="match status" value="1"/>
</dbReference>
<name>A0A183DIW3_9BILA</name>
<reference evidence="7" key="1">
    <citation type="submission" date="2016-06" db="UniProtKB">
        <authorList>
            <consortium name="WormBaseParasite"/>
        </authorList>
    </citation>
    <scope>IDENTIFICATION</scope>
</reference>
<evidence type="ECO:0000256" key="3">
    <source>
        <dbReference type="ARBA" id="ARBA00023004"/>
    </source>
</evidence>
<dbReference type="InterPro" id="IPR012675">
    <property type="entry name" value="Beta-grasp_dom_sf"/>
</dbReference>
<dbReference type="EMBL" id="UYRT01025819">
    <property type="protein sequence ID" value="VDK64196.1"/>
    <property type="molecule type" value="Genomic_DNA"/>
</dbReference>
<evidence type="ECO:0000256" key="1">
    <source>
        <dbReference type="ARBA" id="ARBA00022714"/>
    </source>
</evidence>
<keyword evidence="2" id="KW-0479">Metal-binding</keyword>
<dbReference type="InterPro" id="IPR036010">
    <property type="entry name" value="2Fe-2S_ferredoxin-like_sf"/>
</dbReference>
<evidence type="ECO:0000256" key="4">
    <source>
        <dbReference type="ARBA" id="ARBA00023014"/>
    </source>
</evidence>
<dbReference type="GO" id="GO:0051537">
    <property type="term" value="F:2 iron, 2 sulfur cluster binding"/>
    <property type="evidence" value="ECO:0007669"/>
    <property type="project" value="UniProtKB-KW"/>
</dbReference>
<keyword evidence="3" id="KW-0408">Iron</keyword>
<dbReference type="SUPFAM" id="SSF54292">
    <property type="entry name" value="2Fe-2S ferredoxin-like"/>
    <property type="match status" value="1"/>
</dbReference>
<dbReference type="GO" id="GO:0005739">
    <property type="term" value="C:mitochondrion"/>
    <property type="evidence" value="ECO:0007669"/>
    <property type="project" value="TreeGrafter"/>
</dbReference>
<gene>
    <name evidence="5" type="ORF">GPUH_LOCUS8655</name>
</gene>
<dbReference type="GO" id="GO:0046872">
    <property type="term" value="F:metal ion binding"/>
    <property type="evidence" value="ECO:0007669"/>
    <property type="project" value="UniProtKB-KW"/>
</dbReference>
<dbReference type="WBParaSite" id="GPUH_0000866401-mRNA-1">
    <property type="protein sequence ID" value="GPUH_0000866401-mRNA-1"/>
    <property type="gene ID" value="GPUH_0000866401"/>
</dbReference>
<evidence type="ECO:0000256" key="2">
    <source>
        <dbReference type="ARBA" id="ARBA00022723"/>
    </source>
</evidence>
<dbReference type="Gene3D" id="3.10.20.30">
    <property type="match status" value="1"/>
</dbReference>
<organism evidence="7">
    <name type="scientific">Gongylonema pulchrum</name>
    <dbReference type="NCBI Taxonomy" id="637853"/>
    <lineage>
        <taxon>Eukaryota</taxon>
        <taxon>Metazoa</taxon>
        <taxon>Ecdysozoa</taxon>
        <taxon>Nematoda</taxon>
        <taxon>Chromadorea</taxon>
        <taxon>Rhabditida</taxon>
        <taxon>Spirurina</taxon>
        <taxon>Spiruromorpha</taxon>
        <taxon>Spiruroidea</taxon>
        <taxon>Gongylonematidae</taxon>
        <taxon>Gongylonema</taxon>
    </lineage>
</organism>
<protein>
    <submittedName>
        <fullName evidence="7">2Fe-2S ferredoxin-type domain-containing protein</fullName>
    </submittedName>
</protein>
<evidence type="ECO:0000313" key="7">
    <source>
        <dbReference type="WBParaSite" id="GPUH_0000866401-mRNA-1"/>
    </source>
</evidence>
<dbReference type="OrthoDB" id="268593at2759"/>
<accession>A0A183DIW3</accession>
<dbReference type="GO" id="GO:0009055">
    <property type="term" value="F:electron transfer activity"/>
    <property type="evidence" value="ECO:0007669"/>
    <property type="project" value="TreeGrafter"/>
</dbReference>